<organism evidence="1 2">
    <name type="scientific">Portunus trituberculatus</name>
    <name type="common">Swimming crab</name>
    <name type="synonym">Neptunus trituberculatus</name>
    <dbReference type="NCBI Taxonomy" id="210409"/>
    <lineage>
        <taxon>Eukaryota</taxon>
        <taxon>Metazoa</taxon>
        <taxon>Ecdysozoa</taxon>
        <taxon>Arthropoda</taxon>
        <taxon>Crustacea</taxon>
        <taxon>Multicrustacea</taxon>
        <taxon>Malacostraca</taxon>
        <taxon>Eumalacostraca</taxon>
        <taxon>Eucarida</taxon>
        <taxon>Decapoda</taxon>
        <taxon>Pleocyemata</taxon>
        <taxon>Brachyura</taxon>
        <taxon>Eubrachyura</taxon>
        <taxon>Portunoidea</taxon>
        <taxon>Portunidae</taxon>
        <taxon>Portuninae</taxon>
        <taxon>Portunus</taxon>
    </lineage>
</organism>
<dbReference type="EMBL" id="VSRR010089071">
    <property type="protein sequence ID" value="MPC91811.1"/>
    <property type="molecule type" value="Genomic_DNA"/>
</dbReference>
<dbReference type="Proteomes" id="UP000324222">
    <property type="component" value="Unassembled WGS sequence"/>
</dbReference>
<comment type="caution">
    <text evidence="1">The sequence shown here is derived from an EMBL/GenBank/DDBJ whole genome shotgun (WGS) entry which is preliminary data.</text>
</comment>
<evidence type="ECO:0000313" key="1">
    <source>
        <dbReference type="EMBL" id="MPC91811.1"/>
    </source>
</evidence>
<gene>
    <name evidence="1" type="ORF">E2C01_086871</name>
</gene>
<accession>A0A5B7J1Z7</accession>
<proteinExistence type="predicted"/>
<name>A0A5B7J1Z7_PORTR</name>
<dbReference type="AlphaFoldDB" id="A0A5B7J1Z7"/>
<reference evidence="1 2" key="1">
    <citation type="submission" date="2019-05" db="EMBL/GenBank/DDBJ databases">
        <title>Another draft genome of Portunus trituberculatus and its Hox gene families provides insights of decapod evolution.</title>
        <authorList>
            <person name="Jeong J.-H."/>
            <person name="Song I."/>
            <person name="Kim S."/>
            <person name="Choi T."/>
            <person name="Kim D."/>
            <person name="Ryu S."/>
            <person name="Kim W."/>
        </authorList>
    </citation>
    <scope>NUCLEOTIDE SEQUENCE [LARGE SCALE GENOMIC DNA]</scope>
    <source>
        <tissue evidence="1">Muscle</tissue>
    </source>
</reference>
<keyword evidence="2" id="KW-1185">Reference proteome</keyword>
<sequence length="56" mass="6666">MRIRIRNLKKRRQQENKQMYHWGQLDLESSPPFPSPLHNAETLPHPTPHCHLLSIS</sequence>
<protein>
    <submittedName>
        <fullName evidence="1">Uncharacterized protein</fullName>
    </submittedName>
</protein>
<evidence type="ECO:0000313" key="2">
    <source>
        <dbReference type="Proteomes" id="UP000324222"/>
    </source>
</evidence>